<feature type="domain" description="CUT" evidence="10">
    <location>
        <begin position="508"/>
        <end position="595"/>
    </location>
</feature>
<dbReference type="InterPro" id="IPR038216">
    <property type="entry name" value="SATB_CUTL_sf"/>
</dbReference>
<dbReference type="Pfam" id="PF16557">
    <property type="entry name" value="CUTL"/>
    <property type="match status" value="1"/>
</dbReference>
<keyword evidence="8" id="KW-0539">Nucleus</keyword>
<accession>A0A6P7K4X6</accession>
<name>A0A6P7K4X6_9TELE</name>
<sequence length="918" mass="101421">MDPVCNGFKKAENTDLLVDPRPPPAKLARLEQHEVELSTQERSRQGSPVAKNPCLAQKLPTVRPQGKNWHSKGSLLPVFCVVEHRESLSEGERREEHAEFVLVKRDLLFNQLIEMALLTLGYSHSSAAQAKGLIQVGKWNPVPLSCVTDAPDATVADMLQDVHHVITLKIQLHSCPKLEDLPAEQWNHSTVRNALKELLKDMNQSSLAKECPLSQSMISSIVNSTYYANVSAAKCHEFGRWYKHFKKSKCFKEIESFSDQSTHITLTQQSVTGSTADQSSTLLFPHGAVANICGRSPLGLPPPGIVTQPLSSQMVNQQLVMAQFLNQQYAVSRMLAGQGLSSSPQQFLNHPPVGRAPAKAFSKAPDSQATQQAQCGPAGGPVTGLQNQTSTGSSVGPTDVPGDIYQCVREELKRAGISQAIFARVAFNRTQGLLSEILRKEEDPKHASQSLLVNLRAMYSFLQLPEAERERIYQEEKERSLTGFTPSCNNTPPRTTQARLSPVTADRGLRTDSCVLSINASIYEEIQHEMKRAKVSQALFAKVAASKSQGWLCELLRWKEDPSPENRTLWENLCMIRRFLSLAQTERDAIYEQESSNVTAQQHCADRLTLFCNDNTLYQRNSPMPQQHHLQPHQPLQPEAGGPHLSPRQPCAASPAESDAGGTWGHLRVRLHSRGSGSGSGSNGERGDSKDWVEGGRGDRGSLGSDWICSGRMKDKSTESSEQVRDGNVGKEDRDETTGDSKKGKVKEKLSVKWCNMKNESHCRDGVCSEADNNDIGGPDEVSGMGLNVSSDALGILQSFIQDVGLNPDEEAVHTLSAQLGLPKHTIRSFFNSQDQEQSQEHNQIPKRSRDIKPGCTDAILLQADTWQPEEERQNFTEQTGEKNHTEKGETSEIGVLKDSNVSTQTIRPQKEEQESYI</sequence>
<dbReference type="SMART" id="SM01109">
    <property type="entry name" value="CUT"/>
    <property type="match status" value="2"/>
</dbReference>
<keyword evidence="3" id="KW-0832">Ubl conjugation</keyword>
<evidence type="ECO:0000259" key="11">
    <source>
        <dbReference type="PROSITE" id="PS51982"/>
    </source>
</evidence>
<keyword evidence="7" id="KW-0804">Transcription</keyword>
<dbReference type="PROSITE" id="PS51042">
    <property type="entry name" value="CUT"/>
    <property type="match status" value="2"/>
</dbReference>
<evidence type="ECO:0000256" key="1">
    <source>
        <dbReference type="ARBA" id="ARBA00004123"/>
    </source>
</evidence>
<keyword evidence="2" id="KW-0677">Repeat</keyword>
<feature type="compositionally biased region" description="Basic and acidic residues" evidence="9">
    <location>
        <begin position="685"/>
        <end position="700"/>
    </location>
</feature>
<feature type="compositionally biased region" description="Polar residues" evidence="9">
    <location>
        <begin position="384"/>
        <end position="396"/>
    </location>
</feature>
<dbReference type="InterPro" id="IPR003350">
    <property type="entry name" value="CUT_dom"/>
</dbReference>
<keyword evidence="6" id="KW-0371">Homeobox</keyword>
<feature type="domain" description="CUTL" evidence="12">
    <location>
        <begin position="177"/>
        <end position="250"/>
    </location>
</feature>
<dbReference type="InParanoid" id="A0A6P7K4X6"/>
<dbReference type="GeneID" id="114450447"/>
<dbReference type="AlphaFoldDB" id="A0A6P7K4X6"/>
<dbReference type="FunFam" id="1.10.260.70:FF:000001">
    <property type="entry name" value="DNA-binding protein SATB"/>
    <property type="match status" value="1"/>
</dbReference>
<dbReference type="Gene3D" id="1.10.260.70">
    <property type="entry name" value="SATB, CULT domain"/>
    <property type="match status" value="1"/>
</dbReference>
<protein>
    <submittedName>
        <fullName evidence="14">DNA-binding protein SATB1a</fullName>
    </submittedName>
</protein>
<gene>
    <name evidence="14" type="primary">satb1a</name>
</gene>
<feature type="region of interest" description="Disordered" evidence="9">
    <location>
        <begin position="341"/>
        <end position="400"/>
    </location>
</feature>
<keyword evidence="4" id="KW-0805">Transcription regulation</keyword>
<feature type="compositionally biased region" description="Basic and acidic residues" evidence="9">
    <location>
        <begin position="712"/>
        <end position="745"/>
    </location>
</feature>
<evidence type="ECO:0000313" key="14">
    <source>
        <dbReference type="RefSeq" id="XP_028284380.1"/>
    </source>
</evidence>
<evidence type="ECO:0000256" key="3">
    <source>
        <dbReference type="ARBA" id="ARBA00022843"/>
    </source>
</evidence>
<evidence type="ECO:0000256" key="9">
    <source>
        <dbReference type="SAM" id="MobiDB-lite"/>
    </source>
</evidence>
<dbReference type="InterPro" id="IPR032392">
    <property type="entry name" value="ULD"/>
</dbReference>
<dbReference type="InterPro" id="IPR039673">
    <property type="entry name" value="SATB1/SATB2"/>
</dbReference>
<feature type="domain" description="CUT" evidence="10">
    <location>
        <begin position="390"/>
        <end position="477"/>
    </location>
</feature>
<feature type="region of interest" description="Disordered" evidence="9">
    <location>
        <begin position="833"/>
        <end position="852"/>
    </location>
</feature>
<evidence type="ECO:0000259" key="12">
    <source>
        <dbReference type="PROSITE" id="PS51983"/>
    </source>
</evidence>
<evidence type="ECO:0000256" key="4">
    <source>
        <dbReference type="ARBA" id="ARBA00023015"/>
    </source>
</evidence>
<dbReference type="OrthoDB" id="10052721at2759"/>
<keyword evidence="13" id="KW-1185">Reference proteome</keyword>
<evidence type="ECO:0000256" key="6">
    <source>
        <dbReference type="ARBA" id="ARBA00023155"/>
    </source>
</evidence>
<feature type="compositionally biased region" description="Polar residues" evidence="9">
    <location>
        <begin position="833"/>
        <end position="843"/>
    </location>
</feature>
<proteinExistence type="predicted"/>
<evidence type="ECO:0000256" key="2">
    <source>
        <dbReference type="ARBA" id="ARBA00022737"/>
    </source>
</evidence>
<feature type="region of interest" description="Disordered" evidence="9">
    <location>
        <begin position="34"/>
        <end position="53"/>
    </location>
</feature>
<dbReference type="InterPro" id="IPR010982">
    <property type="entry name" value="Lambda_DNA-bd_dom_sf"/>
</dbReference>
<evidence type="ECO:0000256" key="5">
    <source>
        <dbReference type="ARBA" id="ARBA00023125"/>
    </source>
</evidence>
<dbReference type="CDD" id="cd11585">
    <property type="entry name" value="SATB1_N"/>
    <property type="match status" value="1"/>
</dbReference>
<organism evidence="13 14">
    <name type="scientific">Parambassis ranga</name>
    <name type="common">Indian glassy fish</name>
    <dbReference type="NCBI Taxonomy" id="210632"/>
    <lineage>
        <taxon>Eukaryota</taxon>
        <taxon>Metazoa</taxon>
        <taxon>Chordata</taxon>
        <taxon>Craniata</taxon>
        <taxon>Vertebrata</taxon>
        <taxon>Euteleostomi</taxon>
        <taxon>Actinopterygii</taxon>
        <taxon>Neopterygii</taxon>
        <taxon>Teleostei</taxon>
        <taxon>Neoteleostei</taxon>
        <taxon>Acanthomorphata</taxon>
        <taxon>Ovalentaria</taxon>
        <taxon>Ambassidae</taxon>
        <taxon>Parambassis</taxon>
    </lineage>
</organism>
<feature type="region of interest" description="Disordered" evidence="9">
    <location>
        <begin position="869"/>
        <end position="918"/>
    </location>
</feature>
<dbReference type="InterPro" id="IPR032355">
    <property type="entry name" value="CUTL"/>
</dbReference>
<dbReference type="CTD" id="378993"/>
<dbReference type="PROSITE" id="PS51983">
    <property type="entry name" value="CUTL"/>
    <property type="match status" value="1"/>
</dbReference>
<evidence type="ECO:0000259" key="10">
    <source>
        <dbReference type="PROSITE" id="PS51042"/>
    </source>
</evidence>
<reference evidence="14" key="1">
    <citation type="submission" date="2025-08" db="UniProtKB">
        <authorList>
            <consortium name="RefSeq"/>
        </authorList>
    </citation>
    <scope>IDENTIFICATION</scope>
</reference>
<comment type="subcellular location">
    <subcellularLocation>
        <location evidence="1">Nucleus</location>
    </subcellularLocation>
</comment>
<evidence type="ECO:0000256" key="7">
    <source>
        <dbReference type="ARBA" id="ARBA00023163"/>
    </source>
</evidence>
<dbReference type="PANTHER" id="PTHR15116">
    <property type="entry name" value="DNA-BINDING PROTEIN SATB FAMILY MEMBER"/>
    <property type="match status" value="1"/>
</dbReference>
<feature type="compositionally biased region" description="Basic and acidic residues" evidence="9">
    <location>
        <begin position="34"/>
        <end position="44"/>
    </location>
</feature>
<dbReference type="Proteomes" id="UP000515145">
    <property type="component" value="Chromosome 2"/>
</dbReference>
<dbReference type="PROSITE" id="PS51982">
    <property type="entry name" value="CMP"/>
    <property type="match status" value="1"/>
</dbReference>
<dbReference type="GO" id="GO:0005634">
    <property type="term" value="C:nucleus"/>
    <property type="evidence" value="ECO:0007669"/>
    <property type="project" value="UniProtKB-SubCell"/>
</dbReference>
<keyword evidence="5 14" id="KW-0238">DNA-binding</keyword>
<dbReference type="InterPro" id="IPR038224">
    <property type="entry name" value="SATB_ULD_sf"/>
</dbReference>
<dbReference type="SUPFAM" id="SSF47413">
    <property type="entry name" value="lambda repressor-like DNA-binding domains"/>
    <property type="match status" value="2"/>
</dbReference>
<dbReference type="FunFam" id="3.10.20.710:FF:000001">
    <property type="entry name" value="DNA-binding protein SATB"/>
    <property type="match status" value="1"/>
</dbReference>
<feature type="region of interest" description="Disordered" evidence="9">
    <location>
        <begin position="621"/>
        <end position="745"/>
    </location>
</feature>
<dbReference type="Pfam" id="PF02376">
    <property type="entry name" value="CUT"/>
    <property type="match status" value="2"/>
</dbReference>
<dbReference type="Gene3D" id="1.10.260.40">
    <property type="entry name" value="lambda repressor-like DNA-binding domains"/>
    <property type="match status" value="2"/>
</dbReference>
<dbReference type="Pfam" id="PF16534">
    <property type="entry name" value="ULD"/>
    <property type="match status" value="1"/>
</dbReference>
<dbReference type="FunFam" id="1.10.260.40:FF:000003">
    <property type="entry name" value="DNA-binding protein SATB"/>
    <property type="match status" value="2"/>
</dbReference>
<feature type="compositionally biased region" description="Low complexity" evidence="9">
    <location>
        <begin position="623"/>
        <end position="638"/>
    </location>
</feature>
<feature type="compositionally biased region" description="Basic and acidic residues" evidence="9">
    <location>
        <begin position="870"/>
        <end position="891"/>
    </location>
</feature>
<dbReference type="Gene3D" id="3.10.20.710">
    <property type="entry name" value="SATB, ubiquitin-like oligomerisation domain"/>
    <property type="match status" value="1"/>
</dbReference>
<feature type="compositionally biased region" description="Basic and acidic residues" evidence="9">
    <location>
        <begin position="909"/>
        <end position="918"/>
    </location>
</feature>
<dbReference type="GO" id="GO:0006338">
    <property type="term" value="P:chromatin remodeling"/>
    <property type="evidence" value="ECO:0007669"/>
    <property type="project" value="InterPro"/>
</dbReference>
<dbReference type="Gene3D" id="1.10.10.60">
    <property type="entry name" value="Homeodomain-like"/>
    <property type="match status" value="1"/>
</dbReference>
<dbReference type="PANTHER" id="PTHR15116:SF14">
    <property type="entry name" value="DNA-BINDING PROTEIN SATB1"/>
    <property type="match status" value="1"/>
</dbReference>
<dbReference type="GO" id="GO:0000978">
    <property type="term" value="F:RNA polymerase II cis-regulatory region sequence-specific DNA binding"/>
    <property type="evidence" value="ECO:0007669"/>
    <property type="project" value="TreeGrafter"/>
</dbReference>
<feature type="domain" description="CMP" evidence="11">
    <location>
        <begin position="73"/>
        <end position="174"/>
    </location>
</feature>
<dbReference type="RefSeq" id="XP_028284380.1">
    <property type="nucleotide sequence ID" value="XM_028428579.1"/>
</dbReference>
<feature type="compositionally biased region" description="Polar residues" evidence="9">
    <location>
        <begin position="365"/>
        <end position="374"/>
    </location>
</feature>
<evidence type="ECO:0000313" key="13">
    <source>
        <dbReference type="Proteomes" id="UP000515145"/>
    </source>
</evidence>
<dbReference type="GO" id="GO:0000981">
    <property type="term" value="F:DNA-binding transcription factor activity, RNA polymerase II-specific"/>
    <property type="evidence" value="ECO:0007669"/>
    <property type="project" value="TreeGrafter"/>
</dbReference>
<evidence type="ECO:0000256" key="8">
    <source>
        <dbReference type="ARBA" id="ARBA00023242"/>
    </source>
</evidence>